<dbReference type="GO" id="GO:0019346">
    <property type="term" value="P:transsulfuration"/>
    <property type="evidence" value="ECO:0007669"/>
    <property type="project" value="InterPro"/>
</dbReference>
<dbReference type="Proteomes" id="UP000632659">
    <property type="component" value="Unassembled WGS sequence"/>
</dbReference>
<dbReference type="FunFam" id="3.40.640.10:FF:000035">
    <property type="entry name" value="O-succinylhomoserine sulfhydrylase"/>
    <property type="match status" value="1"/>
</dbReference>
<dbReference type="GO" id="GO:0005737">
    <property type="term" value="C:cytoplasm"/>
    <property type="evidence" value="ECO:0007669"/>
    <property type="project" value="TreeGrafter"/>
</dbReference>
<evidence type="ECO:0000256" key="4">
    <source>
        <dbReference type="ARBA" id="ARBA00022898"/>
    </source>
</evidence>
<keyword evidence="8" id="KW-1185">Reference proteome</keyword>
<protein>
    <submittedName>
        <fullName evidence="7">O-acetylhomoserine aminocarboxypropyltransferase/cysteine synthase</fullName>
    </submittedName>
</protein>
<comment type="cofactor">
    <cofactor evidence="1 6">
        <name>pyridoxal 5'-phosphate</name>
        <dbReference type="ChEBI" id="CHEBI:597326"/>
    </cofactor>
</comment>
<reference evidence="7" key="1">
    <citation type="submission" date="2020-08" db="EMBL/GenBank/DDBJ databases">
        <title>Genome public.</title>
        <authorList>
            <person name="Liu C."/>
            <person name="Sun Q."/>
        </authorList>
    </citation>
    <scope>NUCLEOTIDE SEQUENCE</scope>
    <source>
        <strain evidence="7">NSJ-15</strain>
    </source>
</reference>
<dbReference type="SUPFAM" id="SSF53383">
    <property type="entry name" value="PLP-dependent transferases"/>
    <property type="match status" value="1"/>
</dbReference>
<comment type="similarity">
    <text evidence="2 6">Belongs to the trans-sulfuration enzymes family.</text>
</comment>
<dbReference type="InterPro" id="IPR054542">
    <property type="entry name" value="Cys_met_metab_PP"/>
</dbReference>
<proteinExistence type="inferred from homology"/>
<dbReference type="GO" id="GO:0003961">
    <property type="term" value="F:O-acetylhomoserine aminocarboxypropyltransferase activity"/>
    <property type="evidence" value="ECO:0007669"/>
    <property type="project" value="TreeGrafter"/>
</dbReference>
<dbReference type="PANTHER" id="PTHR43797">
    <property type="entry name" value="HOMOCYSTEINE/CYSTEINE SYNTHASE"/>
    <property type="match status" value="1"/>
</dbReference>
<organism evidence="7 8">
    <name type="scientific">Massiliimalia timonensis</name>
    <dbReference type="NCBI Taxonomy" id="1987501"/>
    <lineage>
        <taxon>Bacteria</taxon>
        <taxon>Bacillati</taxon>
        <taxon>Bacillota</taxon>
        <taxon>Clostridia</taxon>
        <taxon>Eubacteriales</taxon>
        <taxon>Oscillospiraceae</taxon>
        <taxon>Massiliimalia</taxon>
    </lineage>
</organism>
<evidence type="ECO:0000256" key="5">
    <source>
        <dbReference type="PIRSR" id="PIRSR001434-2"/>
    </source>
</evidence>
<dbReference type="GO" id="GO:0006535">
    <property type="term" value="P:cysteine biosynthetic process from serine"/>
    <property type="evidence" value="ECO:0007669"/>
    <property type="project" value="TreeGrafter"/>
</dbReference>
<evidence type="ECO:0000313" key="8">
    <source>
        <dbReference type="Proteomes" id="UP000632659"/>
    </source>
</evidence>
<dbReference type="RefSeq" id="WP_154824657.1">
    <property type="nucleotide sequence ID" value="NZ_JACRTL010000001.1"/>
</dbReference>
<sequence>MSNYKFDTKLIHSGYTVEPTSKSVTPPIYLTNAYQFDDSQHAQDLFELKQGGNIYTRLQNPTCDVLEQRMADLDGGVGALSFASGHAAIFNTMINLASEGDEIVASNAIYGGAINMLGVTLKRLGITVKFVNPDHLQEWEDAITEKTKALFFEIVGNPNANVVDIEAVCEIGHKHGIPVIADSTFTTPYLCRPIEFGADIVIHSATKFLGGHSNVMGGIVVDSGNFQFKGNPRFPLYNEPDQSYHGVVFGDLGSQAFILRLRALVTRDLGACLSPFNAFMLLQGIETLSLRMQRHCENTKKVLEYLSSNDSVSFINYPTLSDSPYRHLAEKYLPLGAGAVFTFGLKGGKEAGRKFIDSLKLLKHVANVGDVRSLVIHPATTTHSQLSSEQLKAAGISEETVRLSIGLEDAQDIIADLDQAIKLAVK</sequence>
<dbReference type="PROSITE" id="PS00868">
    <property type="entry name" value="CYS_MET_METAB_PP"/>
    <property type="match status" value="1"/>
</dbReference>
<evidence type="ECO:0000256" key="1">
    <source>
        <dbReference type="ARBA" id="ARBA00001933"/>
    </source>
</evidence>
<dbReference type="GO" id="GO:0071269">
    <property type="term" value="P:L-homocysteine biosynthetic process"/>
    <property type="evidence" value="ECO:0007669"/>
    <property type="project" value="TreeGrafter"/>
</dbReference>
<dbReference type="InterPro" id="IPR006235">
    <property type="entry name" value="OAc-hSer/O-AcSer_sulfhydrylase"/>
</dbReference>
<feature type="modified residue" description="N6-(pyridoxal phosphate)lysine" evidence="5">
    <location>
        <position position="207"/>
    </location>
</feature>
<dbReference type="GO" id="GO:0030170">
    <property type="term" value="F:pyridoxal phosphate binding"/>
    <property type="evidence" value="ECO:0007669"/>
    <property type="project" value="InterPro"/>
</dbReference>
<dbReference type="InterPro" id="IPR015424">
    <property type="entry name" value="PyrdxlP-dep_Trfase"/>
</dbReference>
<dbReference type="InterPro" id="IPR015421">
    <property type="entry name" value="PyrdxlP-dep_Trfase_major"/>
</dbReference>
<dbReference type="Gene3D" id="3.90.1150.10">
    <property type="entry name" value="Aspartate Aminotransferase, domain 1"/>
    <property type="match status" value="1"/>
</dbReference>
<dbReference type="InterPro" id="IPR015422">
    <property type="entry name" value="PyrdxlP-dep_Trfase_small"/>
</dbReference>
<dbReference type="CDD" id="cd00614">
    <property type="entry name" value="CGS_like"/>
    <property type="match status" value="1"/>
</dbReference>
<dbReference type="GO" id="GO:0004124">
    <property type="term" value="F:cysteine synthase activity"/>
    <property type="evidence" value="ECO:0007669"/>
    <property type="project" value="TreeGrafter"/>
</dbReference>
<dbReference type="PIRSF" id="PIRSF001434">
    <property type="entry name" value="CGS"/>
    <property type="match status" value="1"/>
</dbReference>
<gene>
    <name evidence="7" type="ORF">H8702_01570</name>
</gene>
<dbReference type="AlphaFoldDB" id="A0A8J6P610"/>
<dbReference type="Gene3D" id="3.40.640.10">
    <property type="entry name" value="Type I PLP-dependent aspartate aminotransferase-like (Major domain)"/>
    <property type="match status" value="1"/>
</dbReference>
<comment type="caution">
    <text evidence="7">The sequence shown here is derived from an EMBL/GenBank/DDBJ whole genome shotgun (WGS) entry which is preliminary data.</text>
</comment>
<evidence type="ECO:0000313" key="7">
    <source>
        <dbReference type="EMBL" id="MBC8609810.1"/>
    </source>
</evidence>
<evidence type="ECO:0000256" key="2">
    <source>
        <dbReference type="ARBA" id="ARBA00009077"/>
    </source>
</evidence>
<accession>A0A8J6P610</accession>
<dbReference type="Pfam" id="PF01053">
    <property type="entry name" value="Cys_Met_Meta_PP"/>
    <property type="match status" value="1"/>
</dbReference>
<name>A0A8J6P610_9FIRM</name>
<dbReference type="PANTHER" id="PTHR43797:SF2">
    <property type="entry name" value="HOMOCYSTEINE_CYSTEINE SYNTHASE"/>
    <property type="match status" value="1"/>
</dbReference>
<dbReference type="InterPro" id="IPR000277">
    <property type="entry name" value="Cys/Met-Metab_PyrdxlP-dep_enz"/>
</dbReference>
<evidence type="ECO:0000256" key="3">
    <source>
        <dbReference type="ARBA" id="ARBA00022679"/>
    </source>
</evidence>
<dbReference type="EMBL" id="JACRTL010000001">
    <property type="protein sequence ID" value="MBC8609810.1"/>
    <property type="molecule type" value="Genomic_DNA"/>
</dbReference>
<evidence type="ECO:0000256" key="6">
    <source>
        <dbReference type="RuleBase" id="RU362118"/>
    </source>
</evidence>
<keyword evidence="4 5" id="KW-0663">Pyridoxal phosphate</keyword>
<keyword evidence="3" id="KW-0808">Transferase</keyword>
<dbReference type="NCBIfam" id="TIGR01326">
    <property type="entry name" value="OAH_OAS_sulfhy"/>
    <property type="match status" value="1"/>
</dbReference>